<accession>A0A0L6VKG6</accession>
<dbReference type="InterPro" id="IPR046798">
    <property type="entry name" value="2OG-FeII_Oxy_6"/>
</dbReference>
<keyword evidence="1" id="KW-1133">Transmembrane helix</keyword>
<dbReference type="AlphaFoldDB" id="A0A0L6VKG6"/>
<keyword evidence="4" id="KW-1185">Reference proteome</keyword>
<gene>
    <name evidence="3" type="ORF">VP01_142g13</name>
</gene>
<organism evidence="3 4">
    <name type="scientific">Puccinia sorghi</name>
    <dbReference type="NCBI Taxonomy" id="27349"/>
    <lineage>
        <taxon>Eukaryota</taxon>
        <taxon>Fungi</taxon>
        <taxon>Dikarya</taxon>
        <taxon>Basidiomycota</taxon>
        <taxon>Pucciniomycotina</taxon>
        <taxon>Pucciniomycetes</taxon>
        <taxon>Pucciniales</taxon>
        <taxon>Pucciniaceae</taxon>
        <taxon>Puccinia</taxon>
    </lineage>
</organism>
<evidence type="ECO:0000313" key="4">
    <source>
        <dbReference type="Proteomes" id="UP000037035"/>
    </source>
</evidence>
<reference evidence="3 4" key="1">
    <citation type="submission" date="2015-08" db="EMBL/GenBank/DDBJ databases">
        <title>Next Generation Sequencing and Analysis of the Genome of Puccinia sorghi L Schw, the Causal Agent of Maize Common Rust.</title>
        <authorList>
            <person name="Rochi L."/>
            <person name="Burguener G."/>
            <person name="Darino M."/>
            <person name="Turjanski A."/>
            <person name="Kreff E."/>
            <person name="Dieguez M.J."/>
            <person name="Sacco F."/>
        </authorList>
    </citation>
    <scope>NUCLEOTIDE SEQUENCE [LARGE SCALE GENOMIC DNA]</scope>
    <source>
        <strain evidence="3 4">RO10H11247</strain>
    </source>
</reference>
<dbReference type="Proteomes" id="UP000037035">
    <property type="component" value="Unassembled WGS sequence"/>
</dbReference>
<dbReference type="Pfam" id="PF20515">
    <property type="entry name" value="2OG-FeII_Oxy_6"/>
    <property type="match status" value="1"/>
</dbReference>
<keyword evidence="1" id="KW-0472">Membrane</keyword>
<dbReference type="VEuPathDB" id="FungiDB:VP01_142g13"/>
<keyword evidence="1" id="KW-0812">Transmembrane</keyword>
<protein>
    <recommendedName>
        <fullName evidence="2">Tet-like 2OG-Fe(II) oxygenase domain-containing protein</fullName>
    </recommendedName>
</protein>
<feature type="transmembrane region" description="Helical" evidence="1">
    <location>
        <begin position="61"/>
        <end position="81"/>
    </location>
</feature>
<proteinExistence type="predicted"/>
<evidence type="ECO:0000313" key="3">
    <source>
        <dbReference type="EMBL" id="KNZ61253.1"/>
    </source>
</evidence>
<sequence length="89" mass="10444">MWAIGWRKAQEFLQIVGRYIKKFEADQRKKYDKHFQQSGRAGEVIAQPLAHLTSLLPPMGFSIHLMLTMLIFLTMLLSYFYPPFLILVL</sequence>
<feature type="domain" description="Tet-like 2OG-Fe(II) oxygenase" evidence="2">
    <location>
        <begin position="1"/>
        <end position="53"/>
    </location>
</feature>
<evidence type="ECO:0000256" key="1">
    <source>
        <dbReference type="SAM" id="Phobius"/>
    </source>
</evidence>
<dbReference type="EMBL" id="LAVV01004777">
    <property type="protein sequence ID" value="KNZ61253.1"/>
    <property type="molecule type" value="Genomic_DNA"/>
</dbReference>
<evidence type="ECO:0000259" key="2">
    <source>
        <dbReference type="Pfam" id="PF20515"/>
    </source>
</evidence>
<name>A0A0L6VKG6_9BASI</name>
<comment type="caution">
    <text evidence="3">The sequence shown here is derived from an EMBL/GenBank/DDBJ whole genome shotgun (WGS) entry which is preliminary data.</text>
</comment>